<feature type="region of interest" description="Disordered" evidence="8">
    <location>
        <begin position="310"/>
        <end position="338"/>
    </location>
</feature>
<evidence type="ECO:0000256" key="8">
    <source>
        <dbReference type="SAM" id="MobiDB-lite"/>
    </source>
</evidence>
<comment type="similarity">
    <text evidence="1 7">Belongs to the GPN-loop GTPase family.</text>
</comment>
<comment type="subcellular location">
    <subcellularLocation>
        <location evidence="7">Cytoplasm</location>
    </subcellularLocation>
    <subcellularLocation>
        <location evidence="7">Nucleus</location>
    </subcellularLocation>
</comment>
<keyword evidence="5 7" id="KW-0378">Hydrolase</keyword>
<proteinExistence type="inferred from homology"/>
<dbReference type="Pfam" id="PF03029">
    <property type="entry name" value="ATP_bind_1"/>
    <property type="match status" value="1"/>
</dbReference>
<keyword evidence="2 7" id="KW-0963">Cytoplasm</keyword>
<dbReference type="Gene3D" id="3.40.50.300">
    <property type="entry name" value="P-loop containing nucleotide triphosphate hydrolases"/>
    <property type="match status" value="1"/>
</dbReference>
<dbReference type="GO" id="GO:0003924">
    <property type="term" value="F:GTPase activity"/>
    <property type="evidence" value="ECO:0007669"/>
    <property type="project" value="InterPro"/>
</dbReference>
<evidence type="ECO:0000313" key="9">
    <source>
        <dbReference type="EMBL" id="OAX39833.1"/>
    </source>
</evidence>
<dbReference type="InterPro" id="IPR027417">
    <property type="entry name" value="P-loop_NTPase"/>
</dbReference>
<dbReference type="InterPro" id="IPR030230">
    <property type="entry name" value="Gpn1/Npa3/XAB1"/>
</dbReference>
<accession>A0A1B7N4R3</accession>
<name>A0A1B7N4R3_9AGAM</name>
<keyword evidence="6 7" id="KW-0342">GTP-binding</keyword>
<dbReference type="STRING" id="1314800.A0A1B7N4R3"/>
<dbReference type="InterPro" id="IPR004130">
    <property type="entry name" value="Gpn"/>
</dbReference>
<protein>
    <recommendedName>
        <fullName evidence="7">GPN-loop GTPase</fullName>
        <ecNumber evidence="7">3.6.5.-</ecNumber>
    </recommendedName>
</protein>
<dbReference type="SUPFAM" id="SSF52540">
    <property type="entry name" value="P-loop containing nucleoside triphosphate hydrolases"/>
    <property type="match status" value="1"/>
</dbReference>
<dbReference type="FunCoup" id="A0A1B7N4R3">
    <property type="interactions" value="586"/>
</dbReference>
<keyword evidence="3" id="KW-0597">Phosphoprotein</keyword>
<comment type="function">
    <text evidence="7">Small GTPase required for proper nuclear import of RNA polymerase II (RNAPII). May act at an RNAP assembly step prior to nuclear import.</text>
</comment>
<evidence type="ECO:0000256" key="7">
    <source>
        <dbReference type="RuleBase" id="RU365059"/>
    </source>
</evidence>
<dbReference type="InParanoid" id="A0A1B7N4R3"/>
<dbReference type="EC" id="3.6.5.-" evidence="7"/>
<evidence type="ECO:0000256" key="2">
    <source>
        <dbReference type="ARBA" id="ARBA00022490"/>
    </source>
</evidence>
<feature type="compositionally biased region" description="Acidic residues" evidence="8">
    <location>
        <begin position="327"/>
        <end position="338"/>
    </location>
</feature>
<evidence type="ECO:0000256" key="5">
    <source>
        <dbReference type="ARBA" id="ARBA00022801"/>
    </source>
</evidence>
<sequence>MSASSSSQPDTKSKRKPHVIITIGMAGAGKSTFVQRINSYLHSQNPPQPPYILNLDPAVTHLPFEANIDIRDTVNYKEVMKQYNLGPNGGILTALNLFTTKFDQVLDLVEKRAETVDHIILDTPGQIEIFTWSASGAIITDAVASSFPTVVAYIIDTPRTTAPATFMSNMLYACSIMYKTKLPFILVFNKTDAQPHNFALEWMQDFEAFQLALASHSGSRDSEGEPTYMNSLMNSMSLVLDEFYKHLKAVGVSSMTGNGIKEFFEAVEESRETYISEYLPELERARAARDKSLQDAKEDSMNRLMKDLAVDRARNPDAAKEDRWASDEEDEDADDDLDINIIDRSEDLRAGQYIDVTRMRRDNDNINWPRPG</sequence>
<dbReference type="FunFam" id="3.40.50.300:FF:000579">
    <property type="entry name" value="GPN-loop GTPase"/>
    <property type="match status" value="1"/>
</dbReference>
<dbReference type="GO" id="GO:0005525">
    <property type="term" value="F:GTP binding"/>
    <property type="evidence" value="ECO:0007669"/>
    <property type="project" value="UniProtKB-KW"/>
</dbReference>
<keyword evidence="10" id="KW-1185">Reference proteome</keyword>
<comment type="subunit">
    <text evidence="7">Binds to RNA polymerase II.</text>
</comment>
<feature type="compositionally biased region" description="Basic and acidic residues" evidence="8">
    <location>
        <begin position="310"/>
        <end position="326"/>
    </location>
</feature>
<dbReference type="GO" id="GO:0005737">
    <property type="term" value="C:cytoplasm"/>
    <property type="evidence" value="ECO:0007669"/>
    <property type="project" value="UniProtKB-SubCell"/>
</dbReference>
<dbReference type="EMBL" id="KV448234">
    <property type="protein sequence ID" value="OAX39833.1"/>
    <property type="molecule type" value="Genomic_DNA"/>
</dbReference>
<evidence type="ECO:0000256" key="3">
    <source>
        <dbReference type="ARBA" id="ARBA00022553"/>
    </source>
</evidence>
<keyword evidence="4 7" id="KW-0547">Nucleotide-binding</keyword>
<evidence type="ECO:0000256" key="4">
    <source>
        <dbReference type="ARBA" id="ARBA00022741"/>
    </source>
</evidence>
<gene>
    <name evidence="9" type="ORF">K503DRAFT_791723</name>
</gene>
<dbReference type="PANTHER" id="PTHR21231:SF8">
    <property type="entry name" value="GPN-LOOP GTPASE 1"/>
    <property type="match status" value="1"/>
</dbReference>
<dbReference type="CDD" id="cd17870">
    <property type="entry name" value="GPN1"/>
    <property type="match status" value="1"/>
</dbReference>
<dbReference type="AlphaFoldDB" id="A0A1B7N4R3"/>
<dbReference type="OrthoDB" id="243313at2759"/>
<dbReference type="PANTHER" id="PTHR21231">
    <property type="entry name" value="XPA-BINDING PROTEIN 1-RELATED"/>
    <property type="match status" value="1"/>
</dbReference>
<organism evidence="9 10">
    <name type="scientific">Rhizopogon vinicolor AM-OR11-026</name>
    <dbReference type="NCBI Taxonomy" id="1314800"/>
    <lineage>
        <taxon>Eukaryota</taxon>
        <taxon>Fungi</taxon>
        <taxon>Dikarya</taxon>
        <taxon>Basidiomycota</taxon>
        <taxon>Agaricomycotina</taxon>
        <taxon>Agaricomycetes</taxon>
        <taxon>Agaricomycetidae</taxon>
        <taxon>Boletales</taxon>
        <taxon>Suillineae</taxon>
        <taxon>Rhizopogonaceae</taxon>
        <taxon>Rhizopogon</taxon>
    </lineage>
</organism>
<reference evidence="9 10" key="1">
    <citation type="submission" date="2016-06" db="EMBL/GenBank/DDBJ databases">
        <title>Comparative genomics of the ectomycorrhizal sister species Rhizopogon vinicolor and Rhizopogon vesiculosus (Basidiomycota: Boletales) reveals a divergence of the mating type B locus.</title>
        <authorList>
            <consortium name="DOE Joint Genome Institute"/>
            <person name="Mujic A.B."/>
            <person name="Kuo A."/>
            <person name="Tritt A."/>
            <person name="Lipzen A."/>
            <person name="Chen C."/>
            <person name="Johnson J."/>
            <person name="Sharma A."/>
            <person name="Barry K."/>
            <person name="Grigoriev I.V."/>
            <person name="Spatafora J.W."/>
        </authorList>
    </citation>
    <scope>NUCLEOTIDE SEQUENCE [LARGE SCALE GENOMIC DNA]</scope>
    <source>
        <strain evidence="9 10">AM-OR11-026</strain>
    </source>
</reference>
<dbReference type="Proteomes" id="UP000092154">
    <property type="component" value="Unassembled WGS sequence"/>
</dbReference>
<evidence type="ECO:0000313" key="10">
    <source>
        <dbReference type="Proteomes" id="UP000092154"/>
    </source>
</evidence>
<evidence type="ECO:0000256" key="1">
    <source>
        <dbReference type="ARBA" id="ARBA00005290"/>
    </source>
</evidence>
<dbReference type="GO" id="GO:0005634">
    <property type="term" value="C:nucleus"/>
    <property type="evidence" value="ECO:0007669"/>
    <property type="project" value="UniProtKB-SubCell"/>
</dbReference>
<evidence type="ECO:0000256" key="6">
    <source>
        <dbReference type="ARBA" id="ARBA00023134"/>
    </source>
</evidence>